<keyword evidence="3" id="KW-1185">Reference proteome</keyword>
<gene>
    <name evidence="2" type="ORF">Tdes44962_MAKER03228</name>
</gene>
<feature type="region of interest" description="Disordered" evidence="1">
    <location>
        <begin position="360"/>
        <end position="390"/>
    </location>
</feature>
<dbReference type="Proteomes" id="UP001138500">
    <property type="component" value="Unassembled WGS sequence"/>
</dbReference>
<evidence type="ECO:0000256" key="1">
    <source>
        <dbReference type="SAM" id="MobiDB-lite"/>
    </source>
</evidence>
<organism evidence="2 3">
    <name type="scientific">Teratosphaeria destructans</name>
    <dbReference type="NCBI Taxonomy" id="418781"/>
    <lineage>
        <taxon>Eukaryota</taxon>
        <taxon>Fungi</taxon>
        <taxon>Dikarya</taxon>
        <taxon>Ascomycota</taxon>
        <taxon>Pezizomycotina</taxon>
        <taxon>Dothideomycetes</taxon>
        <taxon>Dothideomycetidae</taxon>
        <taxon>Mycosphaerellales</taxon>
        <taxon>Teratosphaeriaceae</taxon>
        <taxon>Teratosphaeria</taxon>
    </lineage>
</organism>
<evidence type="ECO:0000313" key="3">
    <source>
        <dbReference type="Proteomes" id="UP001138500"/>
    </source>
</evidence>
<dbReference type="OrthoDB" id="3865023at2759"/>
<name>A0A9W7SR77_9PEZI</name>
<feature type="compositionally biased region" description="Polar residues" evidence="1">
    <location>
        <begin position="370"/>
        <end position="379"/>
    </location>
</feature>
<comment type="caution">
    <text evidence="2">The sequence shown here is derived from an EMBL/GenBank/DDBJ whole genome shotgun (WGS) entry which is preliminary data.</text>
</comment>
<reference evidence="2 3" key="2">
    <citation type="journal article" date="2021" name="Curr. Genet.">
        <title>Genetic response to nitrogen starvation in the aggressive Eucalyptus foliar pathogen Teratosphaeria destructans.</title>
        <authorList>
            <person name="Havenga M."/>
            <person name="Wingfield B.D."/>
            <person name="Wingfield M.J."/>
            <person name="Dreyer L.L."/>
            <person name="Roets F."/>
            <person name="Aylward J."/>
        </authorList>
    </citation>
    <scope>NUCLEOTIDE SEQUENCE [LARGE SCALE GENOMIC DNA]</scope>
    <source>
        <strain evidence="2">CMW44962</strain>
    </source>
</reference>
<sequence length="408" mass="45836">MAPDRVRRHEELNGHDSHLQNGNGAHLHHLHPDRDRQRGPLQRTFWINNTEDLLRDPKQVEHLLDTADAIGITDVYLYVAPCWYVKKGAGLADFNAILNLSGVRVWAVDGDHKYVDIGGREEEFAKGILALNVFNESVGPEASFYGFVANIQPEDSDLLEQDEKCFHNGVPSSKLTPEQVNKRDIWLHKWLNALTKGSALTRSFDMPFGAAMPWWWHSYKGEQITVPWVTVGERACRTRTCIMDLIMPLIDDYIVLSHNTQPAIAIKKIMHQVRYASEKEREGQLMPQIFASVETRKGPSANVSYADTPRKSTKGDVLRDIESIERMMEKYPAFGGIAIHDWLGWDQLYPTGAAFLDDDSDATPTSATTERSVSVSSCNGAKDDRSPSIAKRLDSVVRSLEGLRPSAT</sequence>
<reference evidence="2 3" key="1">
    <citation type="journal article" date="2018" name="IMA Fungus">
        <title>IMA Genome-F 10: Nine draft genome sequences of Claviceps purpurea s.lat., including C. arundinis, C. humidiphila, and C. cf. spartinae, pseudomolecules for the pitch canker pathogen Fusarium circinatum, draft genome of Davidsoniella eucalypti, Grosmannia galeiformis, Quambalaria eucalypti, and Teratosphaeria destructans.</title>
        <authorList>
            <person name="Wingfield B.D."/>
            <person name="Liu M."/>
            <person name="Nguyen H.D."/>
            <person name="Lane F.A."/>
            <person name="Morgan S.W."/>
            <person name="De Vos L."/>
            <person name="Wilken P.M."/>
            <person name="Duong T.A."/>
            <person name="Aylward J."/>
            <person name="Coetzee M.P."/>
            <person name="Dadej K."/>
            <person name="De Beer Z.W."/>
            <person name="Findlay W."/>
            <person name="Havenga M."/>
            <person name="Kolarik M."/>
            <person name="Menzies J.G."/>
            <person name="Naidoo K."/>
            <person name="Pochopski O."/>
            <person name="Shoukouhi P."/>
            <person name="Santana Q.C."/>
            <person name="Seifert K.A."/>
            <person name="Soal N."/>
            <person name="Steenkamp E.T."/>
            <person name="Tatham C.T."/>
            <person name="van der Nest M.A."/>
            <person name="Wingfield M.J."/>
        </authorList>
    </citation>
    <scope>NUCLEOTIDE SEQUENCE [LARGE SCALE GENOMIC DNA]</scope>
    <source>
        <strain evidence="2">CMW44962</strain>
    </source>
</reference>
<protein>
    <submittedName>
        <fullName evidence="2">Uncharacterized protein</fullName>
    </submittedName>
</protein>
<dbReference type="AlphaFoldDB" id="A0A9W7SR77"/>
<evidence type="ECO:0000313" key="2">
    <source>
        <dbReference type="EMBL" id="KAH9826843.1"/>
    </source>
</evidence>
<feature type="compositionally biased region" description="Basic and acidic residues" evidence="1">
    <location>
        <begin position="1"/>
        <end position="18"/>
    </location>
</feature>
<feature type="region of interest" description="Disordered" evidence="1">
    <location>
        <begin position="1"/>
        <end position="36"/>
    </location>
</feature>
<proteinExistence type="predicted"/>
<dbReference type="EMBL" id="RIBY02001945">
    <property type="protein sequence ID" value="KAH9826843.1"/>
    <property type="molecule type" value="Genomic_DNA"/>
</dbReference>
<accession>A0A9W7SR77</accession>
<feature type="compositionally biased region" description="Basic and acidic residues" evidence="1">
    <location>
        <begin position="381"/>
        <end position="390"/>
    </location>
</feature>